<comment type="caution">
    <text evidence="8">The sequence shown here is derived from an EMBL/GenBank/DDBJ whole genome shotgun (WGS) entry which is preliminary data.</text>
</comment>
<comment type="subunit">
    <text evidence="7">The basal body constitutes a major portion of the flagellar organelle and consists of four rings (L,P,S, and M) mounted on a central rod.</text>
</comment>
<dbReference type="GO" id="GO:0003774">
    <property type="term" value="F:cytoskeletal motor activity"/>
    <property type="evidence" value="ECO:0007669"/>
    <property type="project" value="InterPro"/>
</dbReference>
<evidence type="ECO:0000256" key="7">
    <source>
        <dbReference type="HAMAP-Rule" id="MF_00415"/>
    </source>
</evidence>
<dbReference type="PANTHER" id="PTHR34933">
    <property type="entry name" value="FLAGELLAR L-RING PROTEIN"/>
    <property type="match status" value="1"/>
</dbReference>
<dbReference type="AlphaFoldDB" id="A0A4R1PXH1"/>
<organism evidence="8 9">
    <name type="scientific">Anaerospora hongkongensis</name>
    <dbReference type="NCBI Taxonomy" id="244830"/>
    <lineage>
        <taxon>Bacteria</taxon>
        <taxon>Bacillati</taxon>
        <taxon>Bacillota</taxon>
        <taxon>Negativicutes</taxon>
        <taxon>Selenomonadales</taxon>
        <taxon>Sporomusaceae</taxon>
        <taxon>Anaerospora</taxon>
    </lineage>
</organism>
<dbReference type="Proteomes" id="UP000295063">
    <property type="component" value="Unassembled WGS sequence"/>
</dbReference>
<dbReference type="EMBL" id="SLUI01000019">
    <property type="protein sequence ID" value="TCL32967.1"/>
    <property type="molecule type" value="Genomic_DNA"/>
</dbReference>
<keyword evidence="6 7" id="KW-0998">Cell outer membrane</keyword>
<dbReference type="PANTHER" id="PTHR34933:SF1">
    <property type="entry name" value="FLAGELLAR L-RING PROTEIN"/>
    <property type="match status" value="1"/>
</dbReference>
<proteinExistence type="inferred from homology"/>
<keyword evidence="9" id="KW-1185">Reference proteome</keyword>
<dbReference type="GO" id="GO:0009427">
    <property type="term" value="C:bacterial-type flagellum basal body, distal rod, L ring"/>
    <property type="evidence" value="ECO:0007669"/>
    <property type="project" value="InterPro"/>
</dbReference>
<dbReference type="GO" id="GO:0071973">
    <property type="term" value="P:bacterial-type flagellum-dependent cell motility"/>
    <property type="evidence" value="ECO:0007669"/>
    <property type="project" value="InterPro"/>
</dbReference>
<evidence type="ECO:0000313" key="8">
    <source>
        <dbReference type="EMBL" id="TCL32967.1"/>
    </source>
</evidence>
<dbReference type="RefSeq" id="WP_132083223.1">
    <property type="nucleotide sequence ID" value="NZ_DALYTA010000002.1"/>
</dbReference>
<keyword evidence="8" id="KW-0282">Flagellum</keyword>
<evidence type="ECO:0000256" key="1">
    <source>
        <dbReference type="ARBA" id="ARBA00002591"/>
    </source>
</evidence>
<reference evidence="8 9" key="1">
    <citation type="submission" date="2019-03" db="EMBL/GenBank/DDBJ databases">
        <title>Genomic Encyclopedia of Type Strains, Phase IV (KMG-IV): sequencing the most valuable type-strain genomes for metagenomic binning, comparative biology and taxonomic classification.</title>
        <authorList>
            <person name="Goeker M."/>
        </authorList>
    </citation>
    <scope>NUCLEOTIDE SEQUENCE [LARGE SCALE GENOMIC DNA]</scope>
    <source>
        <strain evidence="8 9">DSM 15969</strain>
    </source>
</reference>
<dbReference type="PRINTS" id="PR01008">
    <property type="entry name" value="FLGLRINGFLGH"/>
</dbReference>
<evidence type="ECO:0000256" key="6">
    <source>
        <dbReference type="ARBA" id="ARBA00023237"/>
    </source>
</evidence>
<gene>
    <name evidence="7" type="primary">flgH</name>
    <name evidence="8" type="ORF">EV210_11942</name>
</gene>
<comment type="function">
    <text evidence="1 7">Assembles around the rod to form the L-ring and probably protects the motor/basal body from shearing forces during rotation.</text>
</comment>
<dbReference type="Pfam" id="PF02107">
    <property type="entry name" value="FlgH"/>
    <property type="match status" value="1"/>
</dbReference>
<evidence type="ECO:0000313" key="9">
    <source>
        <dbReference type="Proteomes" id="UP000295063"/>
    </source>
</evidence>
<sequence>MQNLITRLGCLVLGLGLVLLITANPVAAQSLWSDTASASSLFMDHKARAVGDVVTIIINETSSASRSGNASNTKSSNTEMNAGVGIFKFIGEASAGQSDSFKANGSLSNTNRVSAKITTTVTEIRPNGNMVITGTQNINQNGEEQKITVTGVIRPEDLTADNTILSSYVADAQIRIDGKGPIAGKQRQGVLTQIFNFLF</sequence>
<dbReference type="InterPro" id="IPR000527">
    <property type="entry name" value="Flag_Lring"/>
</dbReference>
<evidence type="ECO:0000256" key="4">
    <source>
        <dbReference type="ARBA" id="ARBA00023136"/>
    </source>
</evidence>
<comment type="subcellular location">
    <subcellularLocation>
        <location evidence="7">Cell outer membrane</location>
    </subcellularLocation>
    <subcellularLocation>
        <location evidence="7">Bacterial flagellum basal body</location>
    </subcellularLocation>
</comment>
<keyword evidence="4 7" id="KW-0472">Membrane</keyword>
<name>A0A4R1PXH1_9FIRM</name>
<accession>A0A4R1PXH1</accession>
<protein>
    <recommendedName>
        <fullName evidence="7">Flagellar L-ring protein</fullName>
    </recommendedName>
    <alternativeName>
        <fullName evidence="7">Basal body L-ring protein</fullName>
    </alternativeName>
</protein>
<evidence type="ECO:0000256" key="5">
    <source>
        <dbReference type="ARBA" id="ARBA00023143"/>
    </source>
</evidence>
<keyword evidence="3" id="KW-0732">Signal</keyword>
<dbReference type="GO" id="GO:0009279">
    <property type="term" value="C:cell outer membrane"/>
    <property type="evidence" value="ECO:0007669"/>
    <property type="project" value="UniProtKB-SubCell"/>
</dbReference>
<keyword evidence="8" id="KW-0969">Cilium</keyword>
<keyword evidence="5 7" id="KW-0975">Bacterial flagellum</keyword>
<evidence type="ECO:0000256" key="2">
    <source>
        <dbReference type="ARBA" id="ARBA00006929"/>
    </source>
</evidence>
<keyword evidence="8" id="KW-0966">Cell projection</keyword>
<dbReference type="HAMAP" id="MF_00415">
    <property type="entry name" value="FlgH"/>
    <property type="match status" value="1"/>
</dbReference>
<dbReference type="OrthoDB" id="9816119at2"/>
<evidence type="ECO:0000256" key="3">
    <source>
        <dbReference type="ARBA" id="ARBA00022729"/>
    </source>
</evidence>
<comment type="similarity">
    <text evidence="2 7">Belongs to the FlgH family.</text>
</comment>